<gene>
    <name evidence="1" type="ORF">ACFFTO_44375</name>
</gene>
<reference evidence="1 2" key="1">
    <citation type="submission" date="2024-09" db="EMBL/GenBank/DDBJ databases">
        <authorList>
            <person name="Sun Q."/>
            <person name="Mori K."/>
        </authorList>
    </citation>
    <scope>NUCLEOTIDE SEQUENCE [LARGE SCALE GENOMIC DNA]</scope>
    <source>
        <strain evidence="1 2">JCM 13852</strain>
    </source>
</reference>
<evidence type="ECO:0000313" key="2">
    <source>
        <dbReference type="Proteomes" id="UP001589535"/>
    </source>
</evidence>
<evidence type="ECO:0000313" key="1">
    <source>
        <dbReference type="EMBL" id="MFB9691252.1"/>
    </source>
</evidence>
<name>A0ABV5UIL4_9PSEU</name>
<protein>
    <submittedName>
        <fullName evidence="1">Uncharacterized protein</fullName>
    </submittedName>
</protein>
<organism evidence="1 2">
    <name type="scientific">Amycolatopsis plumensis</name>
    <dbReference type="NCBI Taxonomy" id="236508"/>
    <lineage>
        <taxon>Bacteria</taxon>
        <taxon>Bacillati</taxon>
        <taxon>Actinomycetota</taxon>
        <taxon>Actinomycetes</taxon>
        <taxon>Pseudonocardiales</taxon>
        <taxon>Pseudonocardiaceae</taxon>
        <taxon>Amycolatopsis</taxon>
    </lineage>
</organism>
<proteinExistence type="predicted"/>
<dbReference type="Proteomes" id="UP001589535">
    <property type="component" value="Unassembled WGS sequence"/>
</dbReference>
<dbReference type="RefSeq" id="WP_378207943.1">
    <property type="nucleotide sequence ID" value="NZ_JBHMBK010000077.1"/>
</dbReference>
<accession>A0ABV5UIL4</accession>
<keyword evidence="2" id="KW-1185">Reference proteome</keyword>
<dbReference type="EMBL" id="JBHMBK010000077">
    <property type="protein sequence ID" value="MFB9691252.1"/>
    <property type="molecule type" value="Genomic_DNA"/>
</dbReference>
<sequence>MSRWRISVPAGTLAAVVVTWFALGPAPVASTANGNGIKQFGIADVPGRATALFPGATGTRWIRLANAENFPILVQTVTAAVGKPVDRGGRPVPACPASSVRVDALPRPVTVPGNGTADIALTSHMLPGAPDACRSVTFPLTYTGTAVKP</sequence>
<comment type="caution">
    <text evidence="1">The sequence shown here is derived from an EMBL/GenBank/DDBJ whole genome shotgun (WGS) entry which is preliminary data.</text>
</comment>